<reference evidence="5" key="1">
    <citation type="submission" date="2017-02" db="UniProtKB">
        <authorList>
            <consortium name="WormBaseParasite"/>
        </authorList>
    </citation>
    <scope>IDENTIFICATION</scope>
</reference>
<dbReference type="Proteomes" id="UP000271162">
    <property type="component" value="Unassembled WGS sequence"/>
</dbReference>
<dbReference type="GO" id="GO:0016787">
    <property type="term" value="F:hydrolase activity"/>
    <property type="evidence" value="ECO:0007669"/>
    <property type="project" value="UniProtKB-KW"/>
</dbReference>
<dbReference type="PANTHER" id="PTHR11080">
    <property type="entry name" value="PYRAZINAMIDASE/NICOTINAMIDASE"/>
    <property type="match status" value="1"/>
</dbReference>
<protein>
    <submittedName>
        <fullName evidence="5">Isochorismatase domain-containing protein</fullName>
    </submittedName>
</protein>
<evidence type="ECO:0000313" key="4">
    <source>
        <dbReference type="Proteomes" id="UP000271162"/>
    </source>
</evidence>
<sequence length="200" mass="22639">MPQWEGDATIKDVSVQDISDGLVLLDKHHIFETVKRIAKRATHLSTDRLCAMQKRVFRELSSLKIALLVVDFQNDFISGSLRVQDWHPENHISFIGAAGDPDRKFMHNYRVRDLEPFDRVAFKVPSTVQILYPAHCVQGSWGAKIHESISIPADAEFVKKGTNVLIDSYSAFRDNSGHKIFELLLGKACTFVVFLGQQET</sequence>
<name>A0A0N4YRR1_NIPBR</name>
<dbReference type="WBParaSite" id="NBR_0001993301-mRNA-1">
    <property type="protein sequence ID" value="NBR_0001993301-mRNA-1"/>
    <property type="gene ID" value="NBR_0001993301"/>
</dbReference>
<gene>
    <name evidence="3" type="ORF">NBR_LOCUS19934</name>
</gene>
<organism evidence="5">
    <name type="scientific">Nippostrongylus brasiliensis</name>
    <name type="common">Rat hookworm</name>
    <dbReference type="NCBI Taxonomy" id="27835"/>
    <lineage>
        <taxon>Eukaryota</taxon>
        <taxon>Metazoa</taxon>
        <taxon>Ecdysozoa</taxon>
        <taxon>Nematoda</taxon>
        <taxon>Chromadorea</taxon>
        <taxon>Rhabditida</taxon>
        <taxon>Rhabditina</taxon>
        <taxon>Rhabditomorpha</taxon>
        <taxon>Strongyloidea</taxon>
        <taxon>Heligmosomidae</taxon>
        <taxon>Nippostrongylus</taxon>
    </lineage>
</organism>
<dbReference type="STRING" id="27835.A0A0N4YRR1"/>
<dbReference type="InterPro" id="IPR052347">
    <property type="entry name" value="Isochorismatase_Nicotinamidase"/>
</dbReference>
<evidence type="ECO:0000256" key="1">
    <source>
        <dbReference type="ARBA" id="ARBA00006336"/>
    </source>
</evidence>
<dbReference type="EMBL" id="UYSL01024635">
    <property type="protein sequence ID" value="VDL83670.1"/>
    <property type="molecule type" value="Genomic_DNA"/>
</dbReference>
<evidence type="ECO:0000256" key="2">
    <source>
        <dbReference type="ARBA" id="ARBA00022801"/>
    </source>
</evidence>
<dbReference type="AlphaFoldDB" id="A0A0N4YRR1"/>
<dbReference type="InterPro" id="IPR036380">
    <property type="entry name" value="Isochorismatase-like_sf"/>
</dbReference>
<dbReference type="SUPFAM" id="SSF52499">
    <property type="entry name" value="Isochorismatase-like hydrolases"/>
    <property type="match status" value="1"/>
</dbReference>
<dbReference type="PANTHER" id="PTHR11080:SF2">
    <property type="entry name" value="LD05707P"/>
    <property type="match status" value="1"/>
</dbReference>
<keyword evidence="2" id="KW-0378">Hydrolase</keyword>
<evidence type="ECO:0000313" key="3">
    <source>
        <dbReference type="EMBL" id="VDL83670.1"/>
    </source>
</evidence>
<evidence type="ECO:0000313" key="5">
    <source>
        <dbReference type="WBParaSite" id="NBR_0001993301-mRNA-1"/>
    </source>
</evidence>
<dbReference type="Gene3D" id="3.40.50.850">
    <property type="entry name" value="Isochorismatase-like"/>
    <property type="match status" value="1"/>
</dbReference>
<keyword evidence="4" id="KW-1185">Reference proteome</keyword>
<reference evidence="3 4" key="2">
    <citation type="submission" date="2018-11" db="EMBL/GenBank/DDBJ databases">
        <authorList>
            <consortium name="Pathogen Informatics"/>
        </authorList>
    </citation>
    <scope>NUCLEOTIDE SEQUENCE [LARGE SCALE GENOMIC DNA]</scope>
</reference>
<proteinExistence type="inferred from homology"/>
<comment type="similarity">
    <text evidence="1">Belongs to the isochorismatase family.</text>
</comment>
<accession>A0A0N4YRR1</accession>